<dbReference type="GO" id="GO:0000150">
    <property type="term" value="F:DNA strand exchange activity"/>
    <property type="evidence" value="ECO:0007669"/>
    <property type="project" value="InterPro"/>
</dbReference>
<evidence type="ECO:0000313" key="9">
    <source>
        <dbReference type="Proteomes" id="UP000823618"/>
    </source>
</evidence>
<dbReference type="Pfam" id="PF13411">
    <property type="entry name" value="MerR_1"/>
    <property type="match status" value="1"/>
</dbReference>
<dbReference type="GO" id="GO:0006355">
    <property type="term" value="P:regulation of DNA-templated transcription"/>
    <property type="evidence" value="ECO:0007669"/>
    <property type="project" value="InterPro"/>
</dbReference>
<feature type="domain" description="Resolvase/invertase-type recombinase catalytic" evidence="7">
    <location>
        <begin position="62"/>
        <end position="208"/>
    </location>
</feature>
<reference evidence="8" key="1">
    <citation type="submission" date="2020-10" db="EMBL/GenBank/DDBJ databases">
        <authorList>
            <person name="Gilroy R."/>
        </authorList>
    </citation>
    <scope>NUCLEOTIDE SEQUENCE</scope>
    <source>
        <strain evidence="8">E3-2379</strain>
    </source>
</reference>
<evidence type="ECO:0000259" key="7">
    <source>
        <dbReference type="PROSITE" id="PS51736"/>
    </source>
</evidence>
<proteinExistence type="predicted"/>
<protein>
    <submittedName>
        <fullName evidence="8">IS607 family transposase</fullName>
    </submittedName>
</protein>
<evidence type="ECO:0000256" key="3">
    <source>
        <dbReference type="ARBA" id="ARBA00023172"/>
    </source>
</evidence>
<evidence type="ECO:0000313" key="8">
    <source>
        <dbReference type="EMBL" id="MBO8463917.1"/>
    </source>
</evidence>
<organism evidence="8 9">
    <name type="scientific">Candidatus Scybalomonas excrementavium</name>
    <dbReference type="NCBI Taxonomy" id="2840943"/>
    <lineage>
        <taxon>Bacteria</taxon>
        <taxon>Bacillati</taxon>
        <taxon>Bacillota</taxon>
        <taxon>Clostridia</taxon>
        <taxon>Lachnospirales</taxon>
        <taxon>Lachnospiraceae</taxon>
        <taxon>Lachnospiraceae incertae sedis</taxon>
        <taxon>Candidatus Scybalomonas</taxon>
    </lineage>
</organism>
<dbReference type="InterPro" id="IPR006118">
    <property type="entry name" value="Recombinase_CS"/>
</dbReference>
<comment type="caution">
    <text evidence="8">The sequence shown here is derived from an EMBL/GenBank/DDBJ whole genome shotgun (WGS) entry which is preliminary data.</text>
</comment>
<dbReference type="Proteomes" id="UP000823618">
    <property type="component" value="Unassembled WGS sequence"/>
</dbReference>
<dbReference type="InterPro" id="IPR036162">
    <property type="entry name" value="Resolvase-like_N_sf"/>
</dbReference>
<dbReference type="Gene3D" id="1.10.287.2170">
    <property type="match status" value="1"/>
</dbReference>
<feature type="active site" description="O-(5'-phospho-DNA)-serine intermediate" evidence="4 5">
    <location>
        <position position="70"/>
    </location>
</feature>
<feature type="domain" description="HTH merR-type" evidence="6">
    <location>
        <begin position="3"/>
        <end position="55"/>
    </location>
</feature>
<evidence type="ECO:0000256" key="2">
    <source>
        <dbReference type="ARBA" id="ARBA00023125"/>
    </source>
</evidence>
<accession>A0A9D9I1L1</accession>
<dbReference type="PANTHER" id="PTHR36172:SF1">
    <property type="entry name" value="RESOLVASE-RELATED"/>
    <property type="match status" value="1"/>
</dbReference>
<dbReference type="CDD" id="cd03769">
    <property type="entry name" value="SR_IS607_transposase_like"/>
    <property type="match status" value="1"/>
</dbReference>
<dbReference type="PROSITE" id="PS51736">
    <property type="entry name" value="RECOMBINASES_3"/>
    <property type="match status" value="1"/>
</dbReference>
<dbReference type="Gene3D" id="1.10.1660.10">
    <property type="match status" value="1"/>
</dbReference>
<dbReference type="NCBIfam" id="NF033518">
    <property type="entry name" value="transpos_IS607"/>
    <property type="match status" value="1"/>
</dbReference>
<dbReference type="InterPro" id="IPR000551">
    <property type="entry name" value="MerR-type_HTH_dom"/>
</dbReference>
<sequence length="208" mass="24200">MKYYSIGEFANKIGKTVQTLRNWDKNGTLKPSHVTVGGTRYYSQEQLNHFLGLKSKTKKDKKIIGYCRVSSNKQKDDLEQQIEHVKTYMYAKGYQFEIITDIGSGMDYNKKGLNQIIDMITNSEVDKIVVLYKDRFIRFGYELIENLCEKYGTTIEVIDNTEKTDEQEFVEDFIQIVTVFSCRFQGKRANKAKKLMKELIEGDTCEES</sequence>
<dbReference type="PANTHER" id="PTHR36172">
    <property type="match status" value="1"/>
</dbReference>
<dbReference type="EMBL" id="JADIML010000226">
    <property type="protein sequence ID" value="MBO8463917.1"/>
    <property type="molecule type" value="Genomic_DNA"/>
</dbReference>
<dbReference type="InterPro" id="IPR051491">
    <property type="entry name" value="Recombinase/Transposase-rel"/>
</dbReference>
<dbReference type="GO" id="GO:0015074">
    <property type="term" value="P:DNA integration"/>
    <property type="evidence" value="ECO:0007669"/>
    <property type="project" value="UniProtKB-KW"/>
</dbReference>
<dbReference type="Pfam" id="PF00239">
    <property type="entry name" value="Resolvase"/>
    <property type="match status" value="1"/>
</dbReference>
<dbReference type="SUPFAM" id="SSF53041">
    <property type="entry name" value="Resolvase-like"/>
    <property type="match status" value="1"/>
</dbReference>
<keyword evidence="1" id="KW-0229">DNA integration</keyword>
<dbReference type="InterPro" id="IPR009061">
    <property type="entry name" value="DNA-bd_dom_put_sf"/>
</dbReference>
<evidence type="ECO:0000256" key="1">
    <source>
        <dbReference type="ARBA" id="ARBA00022908"/>
    </source>
</evidence>
<evidence type="ECO:0000259" key="6">
    <source>
        <dbReference type="PROSITE" id="PS50937"/>
    </source>
</evidence>
<dbReference type="SMART" id="SM00857">
    <property type="entry name" value="Resolvase"/>
    <property type="match status" value="1"/>
</dbReference>
<reference evidence="8" key="2">
    <citation type="journal article" date="2021" name="PeerJ">
        <title>Extensive microbial diversity within the chicken gut microbiome revealed by metagenomics and culture.</title>
        <authorList>
            <person name="Gilroy R."/>
            <person name="Ravi A."/>
            <person name="Getino M."/>
            <person name="Pursley I."/>
            <person name="Horton D.L."/>
            <person name="Alikhan N.F."/>
            <person name="Baker D."/>
            <person name="Gharbi K."/>
            <person name="Hall N."/>
            <person name="Watson M."/>
            <person name="Adriaenssens E.M."/>
            <person name="Foster-Nyarko E."/>
            <person name="Jarju S."/>
            <person name="Secka A."/>
            <person name="Antonio M."/>
            <person name="Oren A."/>
            <person name="Chaudhuri R.R."/>
            <person name="La Ragione R."/>
            <person name="Hildebrand F."/>
            <person name="Pallen M.J."/>
        </authorList>
    </citation>
    <scope>NUCLEOTIDE SEQUENCE</scope>
    <source>
        <strain evidence="8">E3-2379</strain>
    </source>
</reference>
<evidence type="ECO:0000256" key="5">
    <source>
        <dbReference type="PROSITE-ProRule" id="PRU10137"/>
    </source>
</evidence>
<dbReference type="FunFam" id="3.40.50.1390:FF:000002">
    <property type="entry name" value="ORF1 in transposon ISC1904"/>
    <property type="match status" value="1"/>
</dbReference>
<dbReference type="PROSITE" id="PS50937">
    <property type="entry name" value="HTH_MERR_2"/>
    <property type="match status" value="1"/>
</dbReference>
<dbReference type="AlphaFoldDB" id="A0A9D9I1L1"/>
<evidence type="ECO:0000256" key="4">
    <source>
        <dbReference type="PIRSR" id="PIRSR606118-50"/>
    </source>
</evidence>
<dbReference type="InterPro" id="IPR006119">
    <property type="entry name" value="Resolv_N"/>
</dbReference>
<keyword evidence="3" id="KW-0233">DNA recombination</keyword>
<keyword evidence="2" id="KW-0238">DNA-binding</keyword>
<dbReference type="InterPro" id="IPR041718">
    <property type="entry name" value="IS607_transposase-like"/>
</dbReference>
<dbReference type="GO" id="GO:0003677">
    <property type="term" value="F:DNA binding"/>
    <property type="evidence" value="ECO:0007669"/>
    <property type="project" value="UniProtKB-KW"/>
</dbReference>
<dbReference type="Gene3D" id="3.40.50.1390">
    <property type="entry name" value="Resolvase, N-terminal catalytic domain"/>
    <property type="match status" value="1"/>
</dbReference>
<gene>
    <name evidence="8" type="ORF">IAC13_08305</name>
</gene>
<dbReference type="SUPFAM" id="SSF46955">
    <property type="entry name" value="Putative DNA-binding domain"/>
    <property type="match status" value="1"/>
</dbReference>
<name>A0A9D9I1L1_9FIRM</name>
<dbReference type="SMART" id="SM00422">
    <property type="entry name" value="HTH_MERR"/>
    <property type="match status" value="1"/>
</dbReference>
<dbReference type="PROSITE" id="PS00397">
    <property type="entry name" value="RECOMBINASES_1"/>
    <property type="match status" value="1"/>
</dbReference>
<dbReference type="InterPro" id="IPR048046">
    <property type="entry name" value="Transpos_IS607"/>
</dbReference>